<name>A0AAE1L6M2_PETCI</name>
<evidence type="ECO:0000256" key="2">
    <source>
        <dbReference type="ARBA" id="ARBA00009610"/>
    </source>
</evidence>
<evidence type="ECO:0000313" key="5">
    <source>
        <dbReference type="EMBL" id="KAK3896140.1"/>
    </source>
</evidence>
<dbReference type="Proteomes" id="UP001286313">
    <property type="component" value="Unassembled WGS sequence"/>
</dbReference>
<feature type="domain" description="Phosphatidylinositol N-acetylglucosaminyltransferase subunit H conserved" evidence="4">
    <location>
        <begin position="88"/>
        <end position="155"/>
    </location>
</feature>
<comment type="pathway">
    <text evidence="1">Glycolipid biosynthesis; glycosylphosphatidylinositol-anchor biosynthesis.</text>
</comment>
<gene>
    <name evidence="5" type="ORF">Pcinc_000189</name>
</gene>
<dbReference type="GO" id="GO:0006506">
    <property type="term" value="P:GPI anchor biosynthetic process"/>
    <property type="evidence" value="ECO:0007669"/>
    <property type="project" value="InterPro"/>
</dbReference>
<reference evidence="5" key="1">
    <citation type="submission" date="2023-10" db="EMBL/GenBank/DDBJ databases">
        <title>Genome assemblies of two species of porcelain crab, Petrolisthes cinctipes and Petrolisthes manimaculis (Anomura: Porcellanidae).</title>
        <authorList>
            <person name="Angst P."/>
        </authorList>
    </citation>
    <scope>NUCLEOTIDE SEQUENCE</scope>
    <source>
        <strain evidence="5">PB745_01</strain>
        <tissue evidence="5">Gill</tissue>
    </source>
</reference>
<keyword evidence="6" id="KW-1185">Reference proteome</keyword>
<dbReference type="PANTHER" id="PTHR15231">
    <property type="entry name" value="PHOSPHATIDYLINOSITOL N-ACETYLGLUCOSAMINYLTRANSFERASE SUBUNIT H"/>
    <property type="match status" value="1"/>
</dbReference>
<keyword evidence="3" id="KW-1133">Transmembrane helix</keyword>
<dbReference type="Pfam" id="PF10181">
    <property type="entry name" value="PIG-H"/>
    <property type="match status" value="1"/>
</dbReference>
<organism evidence="5 6">
    <name type="scientific">Petrolisthes cinctipes</name>
    <name type="common">Flat porcelain crab</name>
    <dbReference type="NCBI Taxonomy" id="88211"/>
    <lineage>
        <taxon>Eukaryota</taxon>
        <taxon>Metazoa</taxon>
        <taxon>Ecdysozoa</taxon>
        <taxon>Arthropoda</taxon>
        <taxon>Crustacea</taxon>
        <taxon>Multicrustacea</taxon>
        <taxon>Malacostraca</taxon>
        <taxon>Eumalacostraca</taxon>
        <taxon>Eucarida</taxon>
        <taxon>Decapoda</taxon>
        <taxon>Pleocyemata</taxon>
        <taxon>Anomura</taxon>
        <taxon>Galatheoidea</taxon>
        <taxon>Porcellanidae</taxon>
        <taxon>Petrolisthes</taxon>
    </lineage>
</organism>
<dbReference type="PANTHER" id="PTHR15231:SF1">
    <property type="entry name" value="PHOSPHATIDYLINOSITOL N-ACETYLGLUCOSAMINYLTRANSFERASE SUBUNIT H"/>
    <property type="match status" value="1"/>
</dbReference>
<dbReference type="EMBL" id="JAWQEG010000012">
    <property type="protein sequence ID" value="KAK3896140.1"/>
    <property type="molecule type" value="Genomic_DNA"/>
</dbReference>
<evidence type="ECO:0000256" key="3">
    <source>
        <dbReference type="SAM" id="Phobius"/>
    </source>
</evidence>
<dbReference type="InterPro" id="IPR044215">
    <property type="entry name" value="PIG-H"/>
</dbReference>
<dbReference type="InterPro" id="IPR019328">
    <property type="entry name" value="PIGH-H_dom"/>
</dbReference>
<dbReference type="GO" id="GO:0000506">
    <property type="term" value="C:glycosylphosphatidylinositol-N-acetylglucosaminyltransferase (GPI-GnT) complex"/>
    <property type="evidence" value="ECO:0007669"/>
    <property type="project" value="InterPro"/>
</dbReference>
<evidence type="ECO:0000256" key="1">
    <source>
        <dbReference type="ARBA" id="ARBA00004687"/>
    </source>
</evidence>
<dbReference type="AlphaFoldDB" id="A0AAE1L6M2"/>
<accession>A0AAE1L6M2</accession>
<protein>
    <recommendedName>
        <fullName evidence="4">Phosphatidylinositol N-acetylglucosaminyltransferase subunit H conserved domain-containing protein</fullName>
    </recommendedName>
</protein>
<keyword evidence="3" id="KW-0472">Membrane</keyword>
<comment type="caution">
    <text evidence="5">The sequence shown here is derived from an EMBL/GenBank/DDBJ whole genome shotgun (WGS) entry which is preliminary data.</text>
</comment>
<comment type="similarity">
    <text evidence="2">Belongs to the PIGH family.</text>
</comment>
<evidence type="ECO:0000259" key="4">
    <source>
        <dbReference type="Pfam" id="PF10181"/>
    </source>
</evidence>
<feature type="transmembrane region" description="Helical" evidence="3">
    <location>
        <begin position="38"/>
        <end position="56"/>
    </location>
</feature>
<proteinExistence type="inferred from homology"/>
<feature type="transmembrane region" description="Helical" evidence="3">
    <location>
        <begin position="88"/>
        <end position="106"/>
    </location>
</feature>
<keyword evidence="3" id="KW-0812">Transmembrane</keyword>
<evidence type="ECO:0000313" key="6">
    <source>
        <dbReference type="Proteomes" id="UP001286313"/>
    </source>
</evidence>
<sequence length="183" mass="20835">MAYRNAHGELIYVDIKLKQYASFKRAVEVCVSSGRIQLLPWIAYTTILAVIAFMTQLHTLHLGWLCTAVVFQLGTLMYRVNGKIVSETLLVVAGLGIQTTATFYIGKQHTRFIPWGNIVDIVIAETITMQRVLFYMTLLVREQTNMPGQKLIPLFLNTWPRLACLQHIYSVCQDVLSPKCKEK</sequence>